<evidence type="ECO:0000313" key="2">
    <source>
        <dbReference type="Proteomes" id="UP000199477"/>
    </source>
</evidence>
<accession>A0A1I2H6I5</accession>
<keyword evidence="2" id="KW-1185">Reference proteome</keyword>
<organism evidence="1 2">
    <name type="scientific">Dyella marensis</name>
    <dbReference type="NCBI Taxonomy" id="500610"/>
    <lineage>
        <taxon>Bacteria</taxon>
        <taxon>Pseudomonadati</taxon>
        <taxon>Pseudomonadota</taxon>
        <taxon>Gammaproteobacteria</taxon>
        <taxon>Lysobacterales</taxon>
        <taxon>Rhodanobacteraceae</taxon>
        <taxon>Dyella</taxon>
    </lineage>
</organism>
<protein>
    <submittedName>
        <fullName evidence="1">Uncharacterized protein</fullName>
    </submittedName>
</protein>
<evidence type="ECO:0000313" key="1">
    <source>
        <dbReference type="EMBL" id="SFF25804.1"/>
    </source>
</evidence>
<dbReference type="AlphaFoldDB" id="A0A1I2H6I5"/>
<sequence>MQPKDGADRVVSVWLTGSAYRIVVYRLDEAGVHKVLDRGSRTPPAMSFDDRGREALRLCTPSCTVLRWSDDRHAYVGA</sequence>
<dbReference type="Proteomes" id="UP000199477">
    <property type="component" value="Unassembled WGS sequence"/>
</dbReference>
<dbReference type="EMBL" id="FONH01000011">
    <property type="protein sequence ID" value="SFF25804.1"/>
    <property type="molecule type" value="Genomic_DNA"/>
</dbReference>
<gene>
    <name evidence="1" type="ORF">SAMN02799615_02896</name>
</gene>
<reference evidence="2" key="1">
    <citation type="submission" date="2016-10" db="EMBL/GenBank/DDBJ databases">
        <authorList>
            <person name="Varghese N."/>
            <person name="Submissions S."/>
        </authorList>
    </citation>
    <scope>NUCLEOTIDE SEQUENCE [LARGE SCALE GENOMIC DNA]</scope>
    <source>
        <strain evidence="2">UNC178MFTsu3.1</strain>
    </source>
</reference>
<name>A0A1I2H6I5_9GAMM</name>
<proteinExistence type="predicted"/>